<reference evidence="2" key="1">
    <citation type="journal article" date="2023" name="PhytoFront">
        <title>Draft Genome Resources of Seven Strains of Tilletia horrida, Causal Agent of Kernel Smut of Rice.</title>
        <authorList>
            <person name="Khanal S."/>
            <person name="Antony Babu S."/>
            <person name="Zhou X.G."/>
        </authorList>
    </citation>
    <scope>NUCLEOTIDE SEQUENCE</scope>
    <source>
        <strain evidence="2">TX3</strain>
    </source>
</reference>
<evidence type="ECO:0000313" key="2">
    <source>
        <dbReference type="EMBL" id="KAK0529336.1"/>
    </source>
</evidence>
<name>A0AAN6GA57_9BASI</name>
<proteinExistence type="predicted"/>
<organism evidence="2 3">
    <name type="scientific">Tilletia horrida</name>
    <dbReference type="NCBI Taxonomy" id="155126"/>
    <lineage>
        <taxon>Eukaryota</taxon>
        <taxon>Fungi</taxon>
        <taxon>Dikarya</taxon>
        <taxon>Basidiomycota</taxon>
        <taxon>Ustilaginomycotina</taxon>
        <taxon>Exobasidiomycetes</taxon>
        <taxon>Tilletiales</taxon>
        <taxon>Tilletiaceae</taxon>
        <taxon>Tilletia</taxon>
    </lineage>
</organism>
<gene>
    <name evidence="2" type="ORF">OC842_004270</name>
</gene>
<protein>
    <submittedName>
        <fullName evidence="2">Uncharacterized protein</fullName>
    </submittedName>
</protein>
<keyword evidence="3" id="KW-1185">Reference proteome</keyword>
<keyword evidence="1" id="KW-0732">Signal</keyword>
<dbReference type="AlphaFoldDB" id="A0AAN6GA57"/>
<comment type="caution">
    <text evidence="2">The sequence shown here is derived from an EMBL/GenBank/DDBJ whole genome shotgun (WGS) entry which is preliminary data.</text>
</comment>
<dbReference type="Proteomes" id="UP001176521">
    <property type="component" value="Unassembled WGS sequence"/>
</dbReference>
<sequence length="401" mass="39993">MKFSLAAVLALAGAAAAATDGPYSIGAAPSGFEKGVLNTTLVCNVASTGLNLKNQKILLGVAANVPNRVNVNQPFYLYASTRLIVPASINSLAYGFGARTYGGKATSVTVAASGSTPATVNAAGSAGVPIESARVIQNGPSVIYAPGQGKSLKVGTFKRSSAGAIVFSFGAIEATVNTYDANGKATFLTAKVTCPAQSKPVSLAFVSVGGSGSTSTITPSSSVKIPTVPANTTAGTIGFTYNCNFAGYGQAPVRISVGGVKQQDGFSITKGQGNIYVSSQLVTLAKSKNSAASKFKLTVNTLNFLATNASPSTKNGIPSGGLTSGTLALSTSSVVVLPSGAPTKTLPAITFTPSGSGTTLISIGSASGSVTILDANSKTLDTISFSCPALSPAVPVLPFDH</sequence>
<feature type="chain" id="PRO_5042957690" evidence="1">
    <location>
        <begin position="18"/>
        <end position="401"/>
    </location>
</feature>
<evidence type="ECO:0000256" key="1">
    <source>
        <dbReference type="SAM" id="SignalP"/>
    </source>
</evidence>
<evidence type="ECO:0000313" key="3">
    <source>
        <dbReference type="Proteomes" id="UP001176521"/>
    </source>
</evidence>
<dbReference type="EMBL" id="JAPDMQ010000246">
    <property type="protein sequence ID" value="KAK0529336.1"/>
    <property type="molecule type" value="Genomic_DNA"/>
</dbReference>
<accession>A0AAN6GA57</accession>
<feature type="signal peptide" evidence="1">
    <location>
        <begin position="1"/>
        <end position="17"/>
    </location>
</feature>